<dbReference type="RefSeq" id="WP_134113755.1">
    <property type="nucleotide sequence ID" value="NZ_SOBG01000009.1"/>
</dbReference>
<name>A0AA46I5B3_9FUSO</name>
<comment type="similarity">
    <text evidence="3">Belongs to the NAD(P)-dependent epimerase/dehydratase family. dTDP-glucose dehydratase subfamily.</text>
</comment>
<dbReference type="InterPro" id="IPR016040">
    <property type="entry name" value="NAD(P)-bd_dom"/>
</dbReference>
<accession>A0AA46I5B3</accession>
<dbReference type="CDD" id="cd05246">
    <property type="entry name" value="dTDP_GD_SDR_e"/>
    <property type="match status" value="1"/>
</dbReference>
<dbReference type="AlphaFoldDB" id="A0AA46I5B3"/>
<dbReference type="EMBL" id="SOBG01000009">
    <property type="protein sequence ID" value="TDT67890.1"/>
    <property type="molecule type" value="Genomic_DNA"/>
</dbReference>
<evidence type="ECO:0000313" key="8">
    <source>
        <dbReference type="EMBL" id="TDT67890.1"/>
    </source>
</evidence>
<dbReference type="SUPFAM" id="SSF51735">
    <property type="entry name" value="NAD(P)-binding Rossmann-fold domains"/>
    <property type="match status" value="1"/>
</dbReference>
<dbReference type="Gene3D" id="3.90.25.10">
    <property type="entry name" value="UDP-galactose 4-epimerase, domain 1"/>
    <property type="match status" value="1"/>
</dbReference>
<evidence type="ECO:0000256" key="2">
    <source>
        <dbReference type="ARBA" id="ARBA00001911"/>
    </source>
</evidence>
<organism evidence="8 9">
    <name type="scientific">Hypnocyclicus thermotrophus</name>
    <dbReference type="NCBI Taxonomy" id="1627895"/>
    <lineage>
        <taxon>Bacteria</taxon>
        <taxon>Fusobacteriati</taxon>
        <taxon>Fusobacteriota</taxon>
        <taxon>Fusobacteriia</taxon>
        <taxon>Fusobacteriales</taxon>
        <taxon>Fusobacteriaceae</taxon>
        <taxon>Hypnocyclicus</taxon>
    </lineage>
</organism>
<dbReference type="Gene3D" id="3.40.50.720">
    <property type="entry name" value="NAD(P)-binding Rossmann-like Domain"/>
    <property type="match status" value="1"/>
</dbReference>
<evidence type="ECO:0000256" key="3">
    <source>
        <dbReference type="ARBA" id="ARBA00008178"/>
    </source>
</evidence>
<evidence type="ECO:0000256" key="5">
    <source>
        <dbReference type="ARBA" id="ARBA00023027"/>
    </source>
</evidence>
<gene>
    <name evidence="8" type="ORF">EV215_1895</name>
</gene>
<keyword evidence="6" id="KW-0456">Lyase</keyword>
<keyword evidence="5" id="KW-0520">NAD</keyword>
<proteinExistence type="inferred from homology"/>
<reference evidence="8 9" key="1">
    <citation type="submission" date="2019-03" db="EMBL/GenBank/DDBJ databases">
        <title>Genomic Encyclopedia of Type Strains, Phase IV (KMG-IV): sequencing the most valuable type-strain genomes for metagenomic binning, comparative biology and taxonomic classification.</title>
        <authorList>
            <person name="Goeker M."/>
        </authorList>
    </citation>
    <scope>NUCLEOTIDE SEQUENCE [LARGE SCALE GENOMIC DNA]</scope>
    <source>
        <strain evidence="8 9">DSM 100055</strain>
    </source>
</reference>
<evidence type="ECO:0000259" key="7">
    <source>
        <dbReference type="Pfam" id="PF16363"/>
    </source>
</evidence>
<dbReference type="PANTHER" id="PTHR43000">
    <property type="entry name" value="DTDP-D-GLUCOSE 4,6-DEHYDRATASE-RELATED"/>
    <property type="match status" value="1"/>
</dbReference>
<evidence type="ECO:0000256" key="1">
    <source>
        <dbReference type="ARBA" id="ARBA00001539"/>
    </source>
</evidence>
<comment type="cofactor">
    <cofactor evidence="2">
        <name>NAD(+)</name>
        <dbReference type="ChEBI" id="CHEBI:57540"/>
    </cofactor>
</comment>
<comment type="caution">
    <text evidence="8">The sequence shown here is derived from an EMBL/GenBank/DDBJ whole genome shotgun (WGS) entry which is preliminary data.</text>
</comment>
<feature type="domain" description="NAD(P)-binding" evidence="7">
    <location>
        <begin position="191"/>
        <end position="380"/>
    </location>
</feature>
<dbReference type="Proteomes" id="UP000294678">
    <property type="component" value="Unassembled WGS sequence"/>
</dbReference>
<keyword evidence="9" id="KW-1185">Reference proteome</keyword>
<protein>
    <recommendedName>
        <fullName evidence="4">dTDP-glucose 4,6-dehydratase</fullName>
        <ecNumber evidence="4">4.2.1.46</ecNumber>
    </recommendedName>
</protein>
<comment type="catalytic activity">
    <reaction evidence="1">
        <text>dTDP-alpha-D-glucose = dTDP-4-dehydro-6-deoxy-alpha-D-glucose + H2O</text>
        <dbReference type="Rhea" id="RHEA:17221"/>
        <dbReference type="ChEBI" id="CHEBI:15377"/>
        <dbReference type="ChEBI" id="CHEBI:57477"/>
        <dbReference type="ChEBI" id="CHEBI:57649"/>
        <dbReference type="EC" id="4.2.1.46"/>
    </reaction>
</comment>
<sequence length="410" mass="47376">MKTYLITGGAGFIGANFVKYMLKKYNDINIIVLDKLTYAGNLGTIKKELNDNRVKFVKGDIANRELIEYIFANNNINYVVNFAAESHVDRSIENPKLFLETNIIGTQNLLDVAKAHWVIGKNEKGYPIFRDNVKFLQVSTDEVYGALDRDFPDGKLLIEEKKLTIDNGLSLEELNKVLKDREVIPKIFGKKFFTENTPLDPRSPYSSSKAGADMIVRAYNETYHMPINITRCSNNYGPYHFPEKLIPLMIKNVLEGKKLPVYGDGKQVRDWLYVEDHCKGIDMVINGGKIGEIYNIGGFNEEQNINIVKLIIKIIRELIEENTEYEKILKIEKENINEELITYVQDRLGHDARYAIDPSKTVKELGFYPETPFTVGIRKTIKWYLDNQEWVKEVVSGDYQKYYEKMYESR</sequence>
<dbReference type="Pfam" id="PF16363">
    <property type="entry name" value="GDP_Man_Dehyd"/>
    <property type="match status" value="2"/>
</dbReference>
<evidence type="ECO:0000313" key="9">
    <source>
        <dbReference type="Proteomes" id="UP000294678"/>
    </source>
</evidence>
<dbReference type="GO" id="GO:0009225">
    <property type="term" value="P:nucleotide-sugar metabolic process"/>
    <property type="evidence" value="ECO:0007669"/>
    <property type="project" value="InterPro"/>
</dbReference>
<dbReference type="InterPro" id="IPR005888">
    <property type="entry name" value="dTDP_Gluc_deHydtase"/>
</dbReference>
<dbReference type="EC" id="4.2.1.46" evidence="4"/>
<evidence type="ECO:0000256" key="6">
    <source>
        <dbReference type="ARBA" id="ARBA00023239"/>
    </source>
</evidence>
<dbReference type="GO" id="GO:0008460">
    <property type="term" value="F:dTDP-glucose 4,6-dehydratase activity"/>
    <property type="evidence" value="ECO:0007669"/>
    <property type="project" value="UniProtKB-EC"/>
</dbReference>
<dbReference type="InterPro" id="IPR036291">
    <property type="entry name" value="NAD(P)-bd_dom_sf"/>
</dbReference>
<feature type="domain" description="NAD(P)-binding" evidence="7">
    <location>
        <begin position="5"/>
        <end position="148"/>
    </location>
</feature>
<evidence type="ECO:0000256" key="4">
    <source>
        <dbReference type="ARBA" id="ARBA00011990"/>
    </source>
</evidence>